<dbReference type="PANTHER" id="PTHR47718">
    <property type="entry name" value="OS01G0519700 PROTEIN"/>
    <property type="match status" value="1"/>
</dbReference>
<dbReference type="SUPFAM" id="SSF54001">
    <property type="entry name" value="Cysteine proteinases"/>
    <property type="match status" value="1"/>
</dbReference>
<evidence type="ECO:0000313" key="4">
    <source>
        <dbReference type="EMBL" id="EAU85035.2"/>
    </source>
</evidence>
<dbReference type="PANTHER" id="PTHR47718:SF3">
    <property type="entry name" value="PROTEIN FAR1-RELATED SEQUENCE 5-LIKE"/>
    <property type="match status" value="1"/>
</dbReference>
<dbReference type="eggNOG" id="ENOG502RSFH">
    <property type="taxonomic scope" value="Eukaryota"/>
</dbReference>
<sequence length="1302" mass="146936">MSPFDAYQTPVPNLLYSPRFFERLDFRMASDMVLPTIAPPGTLSAWTFDVSVPKVASAISVDEDEVIPSLEDLLPITKAAEDAFNEGKRSVIATMKISGEAVSQQWHFMKIRLFILINNNSTYIHLAKQAFQRLSSCGMLTNAWIEKLARCPIHSPISGLEITQFPLFKLGRLIGEDWLEEDVLNALLELLYLKNHVPLSRDANFCPDIILPTLFGNEAKYLLSASSPAAHRHDSIPFNQNLVALRSQLKTTQSRHIHLVSCDENHFSVQTYHTDTGRLEHRDSMHRDAPSHSLTVFKTVVKGLGLPEPMKVTPVAVPVQVHSHGSCGVAALNFVERQISPKAYQWTDSSSTYHRNVALRNLALYHLVSMDHIHDKETWSIDRLYASAPAKATAENPWASGYKDFNLQLPTNCHPIHAFLQVLPFEPFQEITNCHDTPENQGSASVQSHGVSVVRIKDEINDSDIELFTPPPSLLFTLKRSAKLESSPPAKLDTVTSATTRIIDLTTPSPPPAVKIEQDLVLDLTVPPPRLSRLNSGPVIDLTTPTPSPSPESKPSSTKRKRDTSIAESVESDSDVHANSKQQRTIEALKTTIEVGTVYHSLEEAKTAIYTVEERLGFMWRMAQSKRASNGTRKKVTLRCRCYGTHTPIHLNSIDPSDHREGKSIKTGCTARVNLNRIASGQWNITLVDFSHNHNRVLANNGRMPHPPTSDQRDTVKQLVSNPGSAFNRTHISGILSHQYPSHPLEPRQVSNLINDAKREARAEVERLGGDVATILARLQELRAEDPNWQFEIRLDSQQRLVGLWWQSPEQVALSRRFPDLILTDDTYSRNQYGYPLNLGLCIDSFGHSRILWFCVHETEEIETYTWIFQNHLRTTSSPPEVLFSDRHGSIIRACEITMPFTFHAFCLHHLNGNLATNLRPAVGAKWSDFSSDFWKVYRSPSPECFEEGWSALQSKYPSAKGYLADLYQCRERWAWAWIGTVFTGGIRTNGRVEVENRITKTITGPKSTFFQVFLALNDRSSAQNVNEMTEIRKSSRRQHDQPIELVFSGPLRLLRQYAGPFALHSTFKEMKKSVFYNVEIIQLPPGMKSWTDSAFLLTDTPAFSWSSNEELKMINSFENDEAYVSMRWILRLLHRRQLHPSHILKVSHMATRSYHYLAILPDNRYMCDCCMGVNLGVPCRHYLKAWTVVHGLGFHMGLVRARWFKNANLDVSALPTLIFDHAAGTREELPESKALPIPSALLSNPLERRTVAQIASPPPPTQTVGARAVNHEAHALLRPILAHVQTQEQLDDVLNDLRNLR</sequence>
<evidence type="ECO:0000313" key="5">
    <source>
        <dbReference type="Proteomes" id="UP000001861"/>
    </source>
</evidence>
<dbReference type="GeneID" id="6013370"/>
<feature type="region of interest" description="Disordered" evidence="2">
    <location>
        <begin position="532"/>
        <end position="582"/>
    </location>
</feature>
<dbReference type="InterPro" id="IPR018289">
    <property type="entry name" value="MULE_transposase_dom"/>
</dbReference>
<gene>
    <name evidence="4" type="ORF">CC1G_04131</name>
</gene>
<keyword evidence="5" id="KW-1185">Reference proteome</keyword>
<evidence type="ECO:0000256" key="2">
    <source>
        <dbReference type="SAM" id="MobiDB-lite"/>
    </source>
</evidence>
<protein>
    <recommendedName>
        <fullName evidence="3">SWIM-type domain-containing protein</fullName>
    </recommendedName>
</protein>
<dbReference type="InterPro" id="IPR004330">
    <property type="entry name" value="FAR1_DNA_bnd_dom"/>
</dbReference>
<accession>A8NW36</accession>
<keyword evidence="1" id="KW-0479">Metal-binding</keyword>
<evidence type="ECO:0000256" key="1">
    <source>
        <dbReference type="PROSITE-ProRule" id="PRU00325"/>
    </source>
</evidence>
<dbReference type="InterPro" id="IPR038765">
    <property type="entry name" value="Papain-like_cys_pep_sf"/>
</dbReference>
<dbReference type="KEGG" id="cci:CC1G_04131"/>
<dbReference type="Pfam" id="PF10551">
    <property type="entry name" value="MULE"/>
    <property type="match status" value="1"/>
</dbReference>
<dbReference type="InParanoid" id="A8NW36"/>
<dbReference type="STRING" id="240176.A8NW36"/>
<dbReference type="OrthoDB" id="3261031at2759"/>
<organism evidence="4 5">
    <name type="scientific">Coprinopsis cinerea (strain Okayama-7 / 130 / ATCC MYA-4618 / FGSC 9003)</name>
    <name type="common">Inky cap fungus</name>
    <name type="synonym">Hormographiella aspergillata</name>
    <dbReference type="NCBI Taxonomy" id="240176"/>
    <lineage>
        <taxon>Eukaryota</taxon>
        <taxon>Fungi</taxon>
        <taxon>Dikarya</taxon>
        <taxon>Basidiomycota</taxon>
        <taxon>Agaricomycotina</taxon>
        <taxon>Agaricomycetes</taxon>
        <taxon>Agaricomycetidae</taxon>
        <taxon>Agaricales</taxon>
        <taxon>Agaricineae</taxon>
        <taxon>Psathyrellaceae</taxon>
        <taxon>Coprinopsis</taxon>
    </lineage>
</organism>
<keyword evidence="1" id="KW-0863">Zinc-finger</keyword>
<dbReference type="EMBL" id="AACS02000004">
    <property type="protein sequence ID" value="EAU85035.2"/>
    <property type="molecule type" value="Genomic_DNA"/>
</dbReference>
<dbReference type="Proteomes" id="UP000001861">
    <property type="component" value="Unassembled WGS sequence"/>
</dbReference>
<dbReference type="Pfam" id="PF03101">
    <property type="entry name" value="FAR1"/>
    <property type="match status" value="1"/>
</dbReference>
<dbReference type="InterPro" id="IPR007527">
    <property type="entry name" value="Znf_SWIM"/>
</dbReference>
<name>A8NW36_COPC7</name>
<dbReference type="PROSITE" id="PS50966">
    <property type="entry name" value="ZF_SWIM"/>
    <property type="match status" value="1"/>
</dbReference>
<dbReference type="RefSeq" id="XP_001836818.2">
    <property type="nucleotide sequence ID" value="XM_001836766.2"/>
</dbReference>
<evidence type="ECO:0000259" key="3">
    <source>
        <dbReference type="PROSITE" id="PS50966"/>
    </source>
</evidence>
<reference evidence="4 5" key="1">
    <citation type="journal article" date="2010" name="Proc. Natl. Acad. Sci. U.S.A.">
        <title>Insights into evolution of multicellular fungi from the assembled chromosomes of the mushroom Coprinopsis cinerea (Coprinus cinereus).</title>
        <authorList>
            <person name="Stajich J.E."/>
            <person name="Wilke S.K."/>
            <person name="Ahren D."/>
            <person name="Au C.H."/>
            <person name="Birren B.W."/>
            <person name="Borodovsky M."/>
            <person name="Burns C."/>
            <person name="Canback B."/>
            <person name="Casselton L.A."/>
            <person name="Cheng C.K."/>
            <person name="Deng J."/>
            <person name="Dietrich F.S."/>
            <person name="Fargo D.C."/>
            <person name="Farman M.L."/>
            <person name="Gathman A.C."/>
            <person name="Goldberg J."/>
            <person name="Guigo R."/>
            <person name="Hoegger P.J."/>
            <person name="Hooker J.B."/>
            <person name="Huggins A."/>
            <person name="James T.Y."/>
            <person name="Kamada T."/>
            <person name="Kilaru S."/>
            <person name="Kodira C."/>
            <person name="Kues U."/>
            <person name="Kupfer D."/>
            <person name="Kwan H.S."/>
            <person name="Lomsadze A."/>
            <person name="Li W."/>
            <person name="Lilly W.W."/>
            <person name="Ma L.J."/>
            <person name="Mackey A.J."/>
            <person name="Manning G."/>
            <person name="Martin F."/>
            <person name="Muraguchi H."/>
            <person name="Natvig D.O."/>
            <person name="Palmerini H."/>
            <person name="Ramesh M.A."/>
            <person name="Rehmeyer C.J."/>
            <person name="Roe B.A."/>
            <person name="Shenoy N."/>
            <person name="Stanke M."/>
            <person name="Ter-Hovhannisyan V."/>
            <person name="Tunlid A."/>
            <person name="Velagapudi R."/>
            <person name="Vision T.J."/>
            <person name="Zeng Q."/>
            <person name="Zolan M.E."/>
            <person name="Pukkila P.J."/>
        </authorList>
    </citation>
    <scope>NUCLEOTIDE SEQUENCE [LARGE SCALE GENOMIC DNA]</scope>
    <source>
        <strain evidence="5">Okayama-7 / 130 / ATCC MYA-4618 / FGSC 9003</strain>
    </source>
</reference>
<proteinExistence type="predicted"/>
<feature type="domain" description="SWIM-type" evidence="3">
    <location>
        <begin position="1157"/>
        <end position="1191"/>
    </location>
</feature>
<dbReference type="OMA" id="YEVHASA"/>
<dbReference type="Gene3D" id="3.40.395.10">
    <property type="entry name" value="Adenoviral Proteinase, Chain A"/>
    <property type="match status" value="1"/>
</dbReference>
<dbReference type="VEuPathDB" id="FungiDB:CC1G_04131"/>
<keyword evidence="1" id="KW-0862">Zinc</keyword>
<dbReference type="HOGENOM" id="CLU_261360_0_0_1"/>
<comment type="caution">
    <text evidence="4">The sequence shown here is derived from an EMBL/GenBank/DDBJ whole genome shotgun (WGS) entry which is preliminary data.</text>
</comment>
<dbReference type="GO" id="GO:0008270">
    <property type="term" value="F:zinc ion binding"/>
    <property type="evidence" value="ECO:0007669"/>
    <property type="project" value="UniProtKB-KW"/>
</dbReference>